<evidence type="ECO:0000313" key="3">
    <source>
        <dbReference type="EnsemblMetazoa" id="CLYHEMP006420.1"/>
    </source>
</evidence>
<dbReference type="SUPFAM" id="SSF56436">
    <property type="entry name" value="C-type lectin-like"/>
    <property type="match status" value="1"/>
</dbReference>
<evidence type="ECO:0000313" key="4">
    <source>
        <dbReference type="Proteomes" id="UP000594262"/>
    </source>
</evidence>
<protein>
    <recommendedName>
        <fullName evidence="2">C-type lectin domain-containing protein</fullName>
    </recommendedName>
</protein>
<feature type="domain" description="C-type lectin" evidence="2">
    <location>
        <begin position="1"/>
        <end position="107"/>
    </location>
</feature>
<dbReference type="InterPro" id="IPR001304">
    <property type="entry name" value="C-type_lectin-like"/>
</dbReference>
<organism evidence="3 4">
    <name type="scientific">Clytia hemisphaerica</name>
    <dbReference type="NCBI Taxonomy" id="252671"/>
    <lineage>
        <taxon>Eukaryota</taxon>
        <taxon>Metazoa</taxon>
        <taxon>Cnidaria</taxon>
        <taxon>Hydrozoa</taxon>
        <taxon>Hydroidolina</taxon>
        <taxon>Leptothecata</taxon>
        <taxon>Obeliida</taxon>
        <taxon>Clytiidae</taxon>
        <taxon>Clytia</taxon>
    </lineage>
</organism>
<dbReference type="Proteomes" id="UP000594262">
    <property type="component" value="Unplaced"/>
</dbReference>
<dbReference type="InterPro" id="IPR016186">
    <property type="entry name" value="C-type_lectin-like/link_sf"/>
</dbReference>
<dbReference type="PROSITE" id="PS00615">
    <property type="entry name" value="C_TYPE_LECTIN_1"/>
    <property type="match status" value="1"/>
</dbReference>
<dbReference type="OrthoDB" id="5973476at2759"/>
<sequence length="108" mass="12400">MRYVYSAGSANWQDAENACVALGGHLASIHTFPESEFLDQISGSENWVGGYRETVSSPWQWTDETCFSYTDWETDRETELCLQSGNLDHLSWWFDADCNAVKRYICKL</sequence>
<dbReference type="PANTHER" id="PTHR22803">
    <property type="entry name" value="MANNOSE, PHOSPHOLIPASE, LECTIN RECEPTOR RELATED"/>
    <property type="match status" value="1"/>
</dbReference>
<keyword evidence="4" id="KW-1185">Reference proteome</keyword>
<dbReference type="InterPro" id="IPR016187">
    <property type="entry name" value="CTDL_fold"/>
</dbReference>
<name>A0A7M5U593_9CNID</name>
<dbReference type="InterPro" id="IPR018378">
    <property type="entry name" value="C-type_lectin_CS"/>
</dbReference>
<dbReference type="AlphaFoldDB" id="A0A7M5U593"/>
<dbReference type="EnsemblMetazoa" id="CLYHEMT006420.1">
    <property type="protein sequence ID" value="CLYHEMP006420.1"/>
    <property type="gene ID" value="CLYHEMG006420"/>
</dbReference>
<accession>A0A7M5U593</accession>
<evidence type="ECO:0000259" key="2">
    <source>
        <dbReference type="PROSITE" id="PS50041"/>
    </source>
</evidence>
<reference evidence="3" key="1">
    <citation type="submission" date="2021-01" db="UniProtKB">
        <authorList>
            <consortium name="EnsemblMetazoa"/>
        </authorList>
    </citation>
    <scope>IDENTIFICATION</scope>
</reference>
<keyword evidence="1" id="KW-1015">Disulfide bond</keyword>
<dbReference type="Gene3D" id="3.10.100.10">
    <property type="entry name" value="Mannose-Binding Protein A, subunit A"/>
    <property type="match status" value="1"/>
</dbReference>
<dbReference type="SMART" id="SM00034">
    <property type="entry name" value="CLECT"/>
    <property type="match status" value="1"/>
</dbReference>
<proteinExistence type="predicted"/>
<dbReference type="CDD" id="cd00037">
    <property type="entry name" value="CLECT"/>
    <property type="match status" value="1"/>
</dbReference>
<dbReference type="PROSITE" id="PS50041">
    <property type="entry name" value="C_TYPE_LECTIN_2"/>
    <property type="match status" value="1"/>
</dbReference>
<dbReference type="Pfam" id="PF00059">
    <property type="entry name" value="Lectin_C"/>
    <property type="match status" value="1"/>
</dbReference>
<evidence type="ECO:0000256" key="1">
    <source>
        <dbReference type="ARBA" id="ARBA00023157"/>
    </source>
</evidence>
<dbReference type="InterPro" id="IPR050111">
    <property type="entry name" value="C-type_lectin/snaclec_domain"/>
</dbReference>